<reference evidence="2 3" key="1">
    <citation type="submission" date="2023-04" db="EMBL/GenBank/DDBJ databases">
        <title>Genome of Basidiobolus ranarum AG-B5.</title>
        <authorList>
            <person name="Stajich J.E."/>
            <person name="Carter-House D."/>
            <person name="Gryganskyi A."/>
        </authorList>
    </citation>
    <scope>NUCLEOTIDE SEQUENCE [LARGE SCALE GENOMIC DNA]</scope>
    <source>
        <strain evidence="2 3">AG-B5</strain>
    </source>
</reference>
<dbReference type="PANTHER" id="PTHR11732">
    <property type="entry name" value="ALDO/KETO REDUCTASE"/>
    <property type="match status" value="1"/>
</dbReference>
<dbReference type="InterPro" id="IPR023210">
    <property type="entry name" value="NADP_OxRdtase_dom"/>
</dbReference>
<gene>
    <name evidence="2" type="ORF">K7432_014769</name>
</gene>
<evidence type="ECO:0000313" key="3">
    <source>
        <dbReference type="Proteomes" id="UP001479436"/>
    </source>
</evidence>
<dbReference type="Proteomes" id="UP001479436">
    <property type="component" value="Unassembled WGS sequence"/>
</dbReference>
<dbReference type="Pfam" id="PF00248">
    <property type="entry name" value="Aldo_ket_red"/>
    <property type="match status" value="1"/>
</dbReference>
<dbReference type="CDD" id="cd19071">
    <property type="entry name" value="AKR_AKR1-5-like"/>
    <property type="match status" value="1"/>
</dbReference>
<dbReference type="SUPFAM" id="SSF51430">
    <property type="entry name" value="NAD(P)-linked oxidoreductase"/>
    <property type="match status" value="1"/>
</dbReference>
<evidence type="ECO:0000313" key="2">
    <source>
        <dbReference type="EMBL" id="KAK9687489.1"/>
    </source>
</evidence>
<dbReference type="PROSITE" id="PS00062">
    <property type="entry name" value="ALDOKETO_REDUCTASE_2"/>
    <property type="match status" value="1"/>
</dbReference>
<protein>
    <recommendedName>
        <fullName evidence="1">NADP-dependent oxidoreductase domain-containing protein</fullName>
    </recommendedName>
</protein>
<organism evidence="2 3">
    <name type="scientific">Basidiobolus ranarum</name>
    <dbReference type="NCBI Taxonomy" id="34480"/>
    <lineage>
        <taxon>Eukaryota</taxon>
        <taxon>Fungi</taxon>
        <taxon>Fungi incertae sedis</taxon>
        <taxon>Zoopagomycota</taxon>
        <taxon>Entomophthoromycotina</taxon>
        <taxon>Basidiobolomycetes</taxon>
        <taxon>Basidiobolales</taxon>
        <taxon>Basidiobolaceae</taxon>
        <taxon>Basidiobolus</taxon>
    </lineage>
</organism>
<dbReference type="PRINTS" id="PR00069">
    <property type="entry name" value="ALDKETRDTASE"/>
</dbReference>
<dbReference type="InterPro" id="IPR018170">
    <property type="entry name" value="Aldo/ket_reductase_CS"/>
</dbReference>
<dbReference type="InterPro" id="IPR036812">
    <property type="entry name" value="NAD(P)_OxRdtase_dom_sf"/>
</dbReference>
<dbReference type="Gene3D" id="3.20.20.100">
    <property type="entry name" value="NADP-dependent oxidoreductase domain"/>
    <property type="match status" value="1"/>
</dbReference>
<keyword evidence="3" id="KW-1185">Reference proteome</keyword>
<evidence type="ECO:0000259" key="1">
    <source>
        <dbReference type="Pfam" id="PF00248"/>
    </source>
</evidence>
<accession>A0ABR2VP33</accession>
<dbReference type="InterPro" id="IPR020471">
    <property type="entry name" value="AKR"/>
</dbReference>
<name>A0ABR2VP33_9FUNG</name>
<comment type="caution">
    <text evidence="2">The sequence shown here is derived from an EMBL/GenBank/DDBJ whole genome shotgun (WGS) entry which is preliminary data.</text>
</comment>
<dbReference type="PIRSF" id="PIRSF000097">
    <property type="entry name" value="AKR"/>
    <property type="match status" value="1"/>
</dbReference>
<feature type="domain" description="NADP-dependent oxidoreductase" evidence="1">
    <location>
        <begin position="18"/>
        <end position="283"/>
    </location>
</feature>
<dbReference type="PROSITE" id="PS00063">
    <property type="entry name" value="ALDOKETO_REDUCTASE_3"/>
    <property type="match status" value="1"/>
</dbReference>
<sequence length="315" mass="35581">MTIQTKFTLNNGEQIPAIGLGTYEASSEADKEDVKNAVLAGLDAGYRHFDCASFYQNQAKIGEAFAETKVPRKEYHVTSKLWNNCHRPEDVEPALDTTLAELKLDYLDLYLMHWPQAFKSGGDETPKDAQGFVLTEDVSIIDTWKAMEKLVESGKVKSIGVSNFNIPRLQEIIDSCKIVPVINQVELHPYLPQEKLLQFCNKHNILLTAYSPLGGPRSPRAMDEPLVHEIAKKLHKSPAQVMLSWAVQRGTAVVPKSANPERIKSNFELYELPEEDFAAINELGRKKKIRYCEPVEFWPGVRSCFEDDEPNTEEC</sequence>
<proteinExistence type="predicted"/>
<dbReference type="PROSITE" id="PS00798">
    <property type="entry name" value="ALDOKETO_REDUCTASE_1"/>
    <property type="match status" value="1"/>
</dbReference>
<dbReference type="EMBL" id="JASJQH010008650">
    <property type="protein sequence ID" value="KAK9687489.1"/>
    <property type="molecule type" value="Genomic_DNA"/>
</dbReference>